<proteinExistence type="predicted"/>
<name>A0A2P1M5J8_BCHK9</name>
<organism evidence="2">
    <name type="scientific">Bat coronavirus HKU9</name>
    <name type="common">BtCoV</name>
    <name type="synonym">BtCoV/HKU9</name>
    <dbReference type="NCBI Taxonomy" id="694006"/>
    <lineage>
        <taxon>Viruses</taxon>
        <taxon>Riboviria</taxon>
        <taxon>Orthornavirae</taxon>
        <taxon>Pisuviricota</taxon>
        <taxon>Pisoniviricetes</taxon>
        <taxon>Nidovirales</taxon>
        <taxon>Cornidovirineae</taxon>
        <taxon>Coronaviridae</taxon>
        <taxon>Orthocoronavirinae</taxon>
        <taxon>Betacoronavirus</taxon>
        <taxon>Nobecovirus</taxon>
        <taxon>Betacoronavirus rousetti</taxon>
    </lineage>
</organism>
<protein>
    <submittedName>
        <fullName evidence="2">NS7b</fullName>
    </submittedName>
</protein>
<dbReference type="EMBL" id="MG762674">
    <property type="protein sequence ID" value="AVP25412.1"/>
    <property type="molecule type" value="Genomic_RNA"/>
</dbReference>
<feature type="transmembrane region" description="Helical" evidence="1">
    <location>
        <begin position="76"/>
        <end position="98"/>
    </location>
</feature>
<sequence>MNQKEASQLAASMVINMLQAQFVTGADYGFSVQGPGKVRAQGWCLAQLARRRMLGRRQLVWTLPVLMEKPDLLLKVARVVPLTSSNVLAFACICYMLLRTEPSFRYARVVYVSLSCLFGRLDLKYCFGYLNHPKHGWPKVIYQCLHE</sequence>
<accession>A0A2P1M5J8</accession>
<evidence type="ECO:0000256" key="1">
    <source>
        <dbReference type="SAM" id="Phobius"/>
    </source>
</evidence>
<organismHost>
    <name type="scientific">Rousettus leschenaultii</name>
    <name type="common">Leschenault's rousette</name>
    <name type="synonym">Pteropus leschenaultii</name>
    <dbReference type="NCBI Taxonomy" id="9408"/>
</organismHost>
<keyword evidence="1" id="KW-1133">Transmembrane helix</keyword>
<keyword evidence="1" id="KW-0472">Membrane</keyword>
<reference evidence="2" key="1">
    <citation type="journal article" date="2018" name="Virol. Sin.">
        <title>Longitudinal Surveillance of Betacoronaviruses in Fruit Bats in Yunnan Province, China During 2009-2016.</title>
        <authorList>
            <person name="Luo Y."/>
            <person name="Li B."/>
            <person name="Jiang R.D."/>
            <person name="Hu B.J."/>
            <person name="Luo D.S."/>
            <person name="Zhu G.J."/>
            <person name="Hu B."/>
            <person name="Liu H.Z."/>
            <person name="Zhang Y.Z."/>
            <person name="Yang X.L."/>
            <person name="Shi Z.L."/>
        </authorList>
    </citation>
    <scope>NUCLEOTIDE SEQUENCE</scope>
    <source>
        <strain evidence="2">Rousettus spp/Jinghong/2009</strain>
    </source>
</reference>
<keyword evidence="1" id="KW-0812">Transmembrane</keyword>
<evidence type="ECO:0000313" key="2">
    <source>
        <dbReference type="EMBL" id="AVP25412.1"/>
    </source>
</evidence>